<evidence type="ECO:0000313" key="2">
    <source>
        <dbReference type="EMBL" id="CAB3730601.1"/>
    </source>
</evidence>
<feature type="domain" description="Bacterial shufflon protein N-terminal" evidence="1">
    <location>
        <begin position="33"/>
        <end position="241"/>
    </location>
</feature>
<dbReference type="EMBL" id="CADIKB010000041">
    <property type="protein sequence ID" value="CAB3730601.1"/>
    <property type="molecule type" value="Genomic_DNA"/>
</dbReference>
<dbReference type="RefSeq" id="WP_035481658.1">
    <property type="nucleotide sequence ID" value="NZ_CADFGL010000038.1"/>
</dbReference>
<evidence type="ECO:0000313" key="3">
    <source>
        <dbReference type="Proteomes" id="UP000494249"/>
    </source>
</evidence>
<gene>
    <name evidence="2" type="ORF">LMG22037_05548</name>
</gene>
<accession>A0A6J5CD55</accession>
<evidence type="ECO:0000259" key="1">
    <source>
        <dbReference type="Pfam" id="PF04917"/>
    </source>
</evidence>
<protein>
    <recommendedName>
        <fullName evidence="1">Bacterial shufflon protein N-terminal domain-containing protein</fullName>
    </recommendedName>
</protein>
<dbReference type="AlphaFoldDB" id="A0A6J5CD55"/>
<reference evidence="2 3" key="1">
    <citation type="submission" date="2020-04" db="EMBL/GenBank/DDBJ databases">
        <authorList>
            <person name="De Canck E."/>
        </authorList>
    </citation>
    <scope>NUCLEOTIDE SEQUENCE [LARGE SCALE GENOMIC DNA]</scope>
    <source>
        <strain evidence="2 3">LMG 22037</strain>
    </source>
</reference>
<organism evidence="2 3">
    <name type="scientific">Paraburkholderia phenoliruptrix</name>
    <dbReference type="NCBI Taxonomy" id="252970"/>
    <lineage>
        <taxon>Bacteria</taxon>
        <taxon>Pseudomonadati</taxon>
        <taxon>Pseudomonadota</taxon>
        <taxon>Betaproteobacteria</taxon>
        <taxon>Burkholderiales</taxon>
        <taxon>Burkholderiaceae</taxon>
        <taxon>Paraburkholderia</taxon>
    </lineage>
</organism>
<proteinExistence type="predicted"/>
<dbReference type="Proteomes" id="UP000494249">
    <property type="component" value="Unassembled WGS sequence"/>
</dbReference>
<dbReference type="Pfam" id="PF04917">
    <property type="entry name" value="Shufflon_N"/>
    <property type="match status" value="1"/>
</dbReference>
<sequence>MDAVLGVMAATVISLLNVAALTIWAMIGAANVQTAVTAAHMRVWDAGALQYVKDFASTIAATATATTPVTVTTAMMGAAGNYLPLGYSGVNPFGQTLELQVLQPTAGQLQAIVTSQGGRAISDPKQLVQIAAQAQAGFVPYNNQNGDPTMNAGNAYGAFGAWGPVVLSHYTNPGSGHLAALLAFSGSSTQANSTYLYRVSVPNQPQLNHMQTDLGLTDAGGTAHNITGVNTITATTFQNSGGGQFNSDQGGSLELGGNNGQAGTGQPYIDFHQGGQGVQDFNARIQNDSNNHVEISAANGQATLGVQGALELGNIATPNGACSRNGAIAGDSDGSGLTFNCLYGRWVPIGGHGLRFAYYVVSNGSTVPAPTCPGGGTPEIVLAVQNFYVDPTATVNLSPISGTGPWTVNITDGSGSGIPGEAIAETYCTY</sequence>
<dbReference type="InterPro" id="IPR007001">
    <property type="entry name" value="Shufflon_N"/>
</dbReference>
<name>A0A6J5CD55_9BURK</name>